<evidence type="ECO:0000256" key="3">
    <source>
        <dbReference type="ARBA" id="ARBA00022771"/>
    </source>
</evidence>
<dbReference type="Gene3D" id="3.90.70.10">
    <property type="entry name" value="Cysteine proteinases"/>
    <property type="match status" value="2"/>
</dbReference>
<feature type="region of interest" description="Disordered" evidence="6">
    <location>
        <begin position="126"/>
        <end position="182"/>
    </location>
</feature>
<sequence length="968" mass="106085">MEDSEYLNPWSTETQAPSPCSLPDLDDMGVSDAWAEADALPVDGVNGEGEGEGEGSPIPLPLVPNWDDPQEALNRAHFAVPDPIDSDISSQLRARLEDHDCQEFLALLLDSLHETLNLTRRVIPDDLPIKGKGERDGNPEPDTTNAELGISSAGQGGGALSECSRSSPSQSSSPRSCDSYSSYDVNSSFRLHPIPEHIRRRNSEEEDLRLPDCPTEPEGPDCTHGDVDPGDAFAASSSSSSSSLREEEPGLPLTQPIALTDILKDAKTSNINVLITDEPPNNAMMFGSEKFGKSERVRPRHTIENINLAQFHDFGVEKVEPGKDLKVAASLMAEAAQWKLRGSSFDDEEEVETGSVKRLKLEVNMKEKNLMCAPTSSSETTSEIPMDCDVRVLPPLPTFSQQDIQSADLEWDKYLAANRSIVVSTFQGQFKSTVTCNHCQHVSVTFEPFMYLSVPLPHAMERQICVTYVSGPMSQPPVRYLLTLNKHDKVRKLKQSLASVAGLVDTDSDLVIAEVLDHHVARTIDDATSLRFVNDVNRDVYAFRLLPAPPSMDAAPINKETLVNKVPRPASSSKNSTTAQGTEDEMLVSSSQLSCEEPRKSLQQSSETEVGDSGVSSSTEVEVEVEVSPDAVLDTGYEGDNEGEGGNEAVAAGPSSSSSPLKPCAICLEDMPDSELLVHTPCNCFLCQNCIDMSCKHYGGGLLQCPVCNEVVNPCEYFQPLDKVTDLTPRLRILQVGIVLREDSLGDGDNNKRRSQLFGHPYLLQLPSMLQAAILRETIDALVGGIAPYDLLLVDGQGYRCSRCMFTAHCQGCAIPHEGEFHLQTGDNLAVRFSDIPPEMKEWCNGRVNHESMQSRCPTTSLTLDDCLNAFSESEELDESNGWWCPTCQLQQCATKTLTIWRLPRHLILYLKRFIFHESASIKLDNPVMFPVEEALDMSLFLTGPSASHPLYDLYACVCHFGGVSSCL</sequence>
<evidence type="ECO:0000259" key="8">
    <source>
        <dbReference type="PROSITE" id="PS50235"/>
    </source>
</evidence>
<feature type="region of interest" description="Disordered" evidence="6">
    <location>
        <begin position="1"/>
        <end position="68"/>
    </location>
</feature>
<dbReference type="PANTHER" id="PTHR21646">
    <property type="entry name" value="UBIQUITIN CARBOXYL-TERMINAL HYDROLASE"/>
    <property type="match status" value="1"/>
</dbReference>
<dbReference type="InterPro" id="IPR001394">
    <property type="entry name" value="Peptidase_C19_UCH"/>
</dbReference>
<dbReference type="CDD" id="cd16448">
    <property type="entry name" value="RING-H2"/>
    <property type="match status" value="1"/>
</dbReference>
<evidence type="ECO:0000313" key="9">
    <source>
        <dbReference type="EMBL" id="CAD7243013.1"/>
    </source>
</evidence>
<dbReference type="InterPro" id="IPR028889">
    <property type="entry name" value="USP"/>
</dbReference>
<dbReference type="InterPro" id="IPR038765">
    <property type="entry name" value="Papain-like_cys_pep_sf"/>
</dbReference>
<evidence type="ECO:0000313" key="10">
    <source>
        <dbReference type="Proteomes" id="UP000677054"/>
    </source>
</evidence>
<feature type="compositionally biased region" description="Low complexity" evidence="6">
    <location>
        <begin position="161"/>
        <end position="182"/>
    </location>
</feature>
<protein>
    <recommendedName>
        <fullName evidence="2">ubiquitinyl hydrolase 1</fullName>
        <ecNumber evidence="2">3.4.19.12</ecNumber>
    </recommendedName>
</protein>
<dbReference type="InterPro" id="IPR050185">
    <property type="entry name" value="Ub_carboxyl-term_hydrolase"/>
</dbReference>
<evidence type="ECO:0000256" key="2">
    <source>
        <dbReference type="ARBA" id="ARBA00012759"/>
    </source>
</evidence>
<dbReference type="EC" id="3.4.19.12" evidence="2"/>
<comment type="catalytic activity">
    <reaction evidence="1">
        <text>Thiol-dependent hydrolysis of ester, thioester, amide, peptide and isopeptide bonds formed by the C-terminal Gly of ubiquitin (a 76-residue protein attached to proteins as an intracellular targeting signal).</text>
        <dbReference type="EC" id="3.4.19.12"/>
    </reaction>
</comment>
<dbReference type="EMBL" id="CAJPEV010000353">
    <property type="protein sequence ID" value="CAG0884347.1"/>
    <property type="molecule type" value="Genomic_DNA"/>
</dbReference>
<evidence type="ECO:0000256" key="6">
    <source>
        <dbReference type="SAM" id="MobiDB-lite"/>
    </source>
</evidence>
<dbReference type="GO" id="GO:0016579">
    <property type="term" value="P:protein deubiquitination"/>
    <property type="evidence" value="ECO:0007669"/>
    <property type="project" value="InterPro"/>
</dbReference>
<dbReference type="SMART" id="SM00184">
    <property type="entry name" value="RING"/>
    <property type="match status" value="1"/>
</dbReference>
<keyword evidence="4" id="KW-0862">Zinc</keyword>
<dbReference type="Gene3D" id="3.30.40.10">
    <property type="entry name" value="Zinc/RING finger domain, C3HC4 (zinc finger)"/>
    <property type="match status" value="1"/>
</dbReference>
<proteinExistence type="predicted"/>
<dbReference type="Proteomes" id="UP000677054">
    <property type="component" value="Unassembled WGS sequence"/>
</dbReference>
<dbReference type="InterPro" id="IPR001841">
    <property type="entry name" value="Znf_RING"/>
</dbReference>
<evidence type="ECO:0000256" key="4">
    <source>
        <dbReference type="ARBA" id="ARBA00022833"/>
    </source>
</evidence>
<feature type="region of interest" description="Disordered" evidence="6">
    <location>
        <begin position="196"/>
        <end position="253"/>
    </location>
</feature>
<dbReference type="SUPFAM" id="SSF57850">
    <property type="entry name" value="RING/U-box"/>
    <property type="match status" value="1"/>
</dbReference>
<name>A0A7R8X3G6_9CRUS</name>
<dbReference type="AlphaFoldDB" id="A0A7R8X3G6"/>
<dbReference type="InterPro" id="IPR013083">
    <property type="entry name" value="Znf_RING/FYVE/PHD"/>
</dbReference>
<feature type="compositionally biased region" description="Polar residues" evidence="6">
    <location>
        <begin position="570"/>
        <end position="581"/>
    </location>
</feature>
<keyword evidence="3 5" id="KW-0863">Zinc-finger</keyword>
<dbReference type="PROSITE" id="PS50089">
    <property type="entry name" value="ZF_RING_2"/>
    <property type="match status" value="1"/>
</dbReference>
<feature type="compositionally biased region" description="Low complexity" evidence="6">
    <location>
        <begin position="647"/>
        <end position="658"/>
    </location>
</feature>
<gene>
    <name evidence="9" type="ORF">DSTB1V02_LOCUS2951</name>
</gene>
<evidence type="ECO:0000259" key="7">
    <source>
        <dbReference type="PROSITE" id="PS50089"/>
    </source>
</evidence>
<feature type="compositionally biased region" description="Low complexity" evidence="6">
    <location>
        <begin position="605"/>
        <end position="620"/>
    </location>
</feature>
<evidence type="ECO:0000256" key="1">
    <source>
        <dbReference type="ARBA" id="ARBA00000707"/>
    </source>
</evidence>
<dbReference type="GO" id="GO:0008270">
    <property type="term" value="F:zinc ion binding"/>
    <property type="evidence" value="ECO:0007669"/>
    <property type="project" value="UniProtKB-KW"/>
</dbReference>
<dbReference type="PROSITE" id="PS50235">
    <property type="entry name" value="USP_3"/>
    <property type="match status" value="1"/>
</dbReference>
<feature type="domain" description="RING-type" evidence="7">
    <location>
        <begin position="664"/>
        <end position="709"/>
    </location>
</feature>
<dbReference type="OrthoDB" id="2248014at2759"/>
<dbReference type="EMBL" id="LR899870">
    <property type="protein sequence ID" value="CAD7243013.1"/>
    <property type="molecule type" value="Genomic_DNA"/>
</dbReference>
<keyword evidence="10" id="KW-1185">Reference proteome</keyword>
<feature type="domain" description="USP" evidence="8">
    <location>
        <begin position="688"/>
        <end position="968"/>
    </location>
</feature>
<dbReference type="SUPFAM" id="SSF54001">
    <property type="entry name" value="Cysteine proteinases"/>
    <property type="match status" value="1"/>
</dbReference>
<accession>A0A7R8X3G6</accession>
<feature type="compositionally biased region" description="Basic and acidic residues" evidence="6">
    <location>
        <begin position="126"/>
        <end position="138"/>
    </location>
</feature>
<dbReference type="Pfam" id="PF00443">
    <property type="entry name" value="UCH"/>
    <property type="match status" value="1"/>
</dbReference>
<keyword evidence="3 5" id="KW-0479">Metal-binding</keyword>
<dbReference type="PANTHER" id="PTHR21646:SF35">
    <property type="match status" value="1"/>
</dbReference>
<dbReference type="GO" id="GO:0004843">
    <property type="term" value="F:cysteine-type deubiquitinase activity"/>
    <property type="evidence" value="ECO:0007669"/>
    <property type="project" value="UniProtKB-EC"/>
</dbReference>
<organism evidence="9">
    <name type="scientific">Darwinula stevensoni</name>
    <dbReference type="NCBI Taxonomy" id="69355"/>
    <lineage>
        <taxon>Eukaryota</taxon>
        <taxon>Metazoa</taxon>
        <taxon>Ecdysozoa</taxon>
        <taxon>Arthropoda</taxon>
        <taxon>Crustacea</taxon>
        <taxon>Oligostraca</taxon>
        <taxon>Ostracoda</taxon>
        <taxon>Podocopa</taxon>
        <taxon>Podocopida</taxon>
        <taxon>Darwinulocopina</taxon>
        <taxon>Darwinuloidea</taxon>
        <taxon>Darwinulidae</taxon>
        <taxon>Darwinula</taxon>
    </lineage>
</organism>
<feature type="non-terminal residue" evidence="9">
    <location>
        <position position="1"/>
    </location>
</feature>
<evidence type="ECO:0000256" key="5">
    <source>
        <dbReference type="PROSITE-ProRule" id="PRU00175"/>
    </source>
</evidence>
<reference evidence="9" key="1">
    <citation type="submission" date="2020-11" db="EMBL/GenBank/DDBJ databases">
        <authorList>
            <person name="Tran Van P."/>
        </authorList>
    </citation>
    <scope>NUCLEOTIDE SEQUENCE</scope>
</reference>
<feature type="region of interest" description="Disordered" evidence="6">
    <location>
        <begin position="562"/>
        <end position="658"/>
    </location>
</feature>
<feature type="compositionally biased region" description="Polar residues" evidence="6">
    <location>
        <begin position="9"/>
        <end position="18"/>
    </location>
</feature>